<proteinExistence type="predicted"/>
<name>A0AAD0KQ22_9BACL</name>
<dbReference type="AlphaFoldDB" id="A0AAD0KQ22"/>
<accession>A0AAD0KQ22</accession>
<gene>
    <name evidence="1" type="ORF">CD191_22470</name>
</gene>
<reference evidence="1 2" key="1">
    <citation type="submission" date="2017-06" db="EMBL/GenBank/DDBJ databases">
        <title>Complete genome sequence of Paenibacillus odorifer CBA7130.</title>
        <authorList>
            <person name="Nam Y.-D."/>
            <person name="Kang J."/>
            <person name="Chung W.-H."/>
        </authorList>
    </citation>
    <scope>NUCLEOTIDE SEQUENCE [LARGE SCALE GENOMIC DNA]</scope>
    <source>
        <strain evidence="1 2">CBA7130</strain>
    </source>
</reference>
<evidence type="ECO:0000313" key="1">
    <source>
        <dbReference type="EMBL" id="AWV35177.1"/>
    </source>
</evidence>
<evidence type="ECO:0000313" key="2">
    <source>
        <dbReference type="Proteomes" id="UP000249163"/>
    </source>
</evidence>
<sequence length="152" mass="17839">MTQRDWQKDMERVKIFEHAKTLCNNPFPPAIEYEPTEVALGYWLQEAKERGERERQLKEALELMVFMFRYDSEEGRAYMNFGDFEEVLEPDDNAAYISVSNLLRTLYPDTPAPKEGTEWINEESCARCGRNKPVKGYEWCSECRPDLAVLNL</sequence>
<dbReference type="RefSeq" id="WP_111505191.1">
    <property type="nucleotide sequence ID" value="NZ_CP021965.1"/>
</dbReference>
<protein>
    <submittedName>
        <fullName evidence="1">Uncharacterized protein</fullName>
    </submittedName>
</protein>
<dbReference type="Proteomes" id="UP000249163">
    <property type="component" value="Chromosome"/>
</dbReference>
<dbReference type="EMBL" id="CP021965">
    <property type="protein sequence ID" value="AWV35177.1"/>
    <property type="molecule type" value="Genomic_DNA"/>
</dbReference>
<organism evidence="1 2">
    <name type="scientific">Paenibacillus odorifer</name>
    <dbReference type="NCBI Taxonomy" id="189426"/>
    <lineage>
        <taxon>Bacteria</taxon>
        <taxon>Bacillati</taxon>
        <taxon>Bacillota</taxon>
        <taxon>Bacilli</taxon>
        <taxon>Bacillales</taxon>
        <taxon>Paenibacillaceae</taxon>
        <taxon>Paenibacillus</taxon>
    </lineage>
</organism>